<name>A0ABN9VU09_9DINO</name>
<sequence length="145" mass="15475">MAGRADGGGCWDPGGPPARVPPALLPPLLAAPLVWYFCEASWSALVAASLLCREKMHERKGLRQLVGSLPRQSLAAAERWRGASDFASVARRRLWRRLCLGAMSFGGEGAESYRELAARPGAQDADIRKDVDRTFPGAGAAATEA</sequence>
<dbReference type="Proteomes" id="UP001189429">
    <property type="component" value="Unassembled WGS sequence"/>
</dbReference>
<gene>
    <name evidence="1" type="ORF">PCOR1329_LOCUS60802</name>
</gene>
<protein>
    <submittedName>
        <fullName evidence="1">Uncharacterized protein</fullName>
    </submittedName>
</protein>
<comment type="caution">
    <text evidence="1">The sequence shown here is derived from an EMBL/GenBank/DDBJ whole genome shotgun (WGS) entry which is preliminary data.</text>
</comment>
<proteinExistence type="predicted"/>
<feature type="non-terminal residue" evidence="1">
    <location>
        <position position="145"/>
    </location>
</feature>
<evidence type="ECO:0000313" key="1">
    <source>
        <dbReference type="EMBL" id="CAK0876429.1"/>
    </source>
</evidence>
<dbReference type="EMBL" id="CAUYUJ010017625">
    <property type="protein sequence ID" value="CAK0876429.1"/>
    <property type="molecule type" value="Genomic_DNA"/>
</dbReference>
<evidence type="ECO:0000313" key="2">
    <source>
        <dbReference type="Proteomes" id="UP001189429"/>
    </source>
</evidence>
<keyword evidence="2" id="KW-1185">Reference proteome</keyword>
<reference evidence="1" key="1">
    <citation type="submission" date="2023-10" db="EMBL/GenBank/DDBJ databases">
        <authorList>
            <person name="Chen Y."/>
            <person name="Shah S."/>
            <person name="Dougan E. K."/>
            <person name="Thang M."/>
            <person name="Chan C."/>
        </authorList>
    </citation>
    <scope>NUCLEOTIDE SEQUENCE [LARGE SCALE GENOMIC DNA]</scope>
</reference>
<accession>A0ABN9VU09</accession>
<organism evidence="1 2">
    <name type="scientific">Prorocentrum cordatum</name>
    <dbReference type="NCBI Taxonomy" id="2364126"/>
    <lineage>
        <taxon>Eukaryota</taxon>
        <taxon>Sar</taxon>
        <taxon>Alveolata</taxon>
        <taxon>Dinophyceae</taxon>
        <taxon>Prorocentrales</taxon>
        <taxon>Prorocentraceae</taxon>
        <taxon>Prorocentrum</taxon>
    </lineage>
</organism>